<evidence type="ECO:0000313" key="4">
    <source>
        <dbReference type="EMBL" id="SFC74743.1"/>
    </source>
</evidence>
<dbReference type="InterPro" id="IPR012336">
    <property type="entry name" value="Thioredoxin-like_fold"/>
</dbReference>
<evidence type="ECO:0000256" key="2">
    <source>
        <dbReference type="SAM" id="SignalP"/>
    </source>
</evidence>
<dbReference type="CDD" id="cd02966">
    <property type="entry name" value="TlpA_like_family"/>
    <property type="match status" value="1"/>
</dbReference>
<keyword evidence="2" id="KW-0732">Signal</keyword>
<dbReference type="PROSITE" id="PS00194">
    <property type="entry name" value="THIOREDOXIN_1"/>
    <property type="match status" value="1"/>
</dbReference>
<reference evidence="4 5" key="1">
    <citation type="submission" date="2016-10" db="EMBL/GenBank/DDBJ databases">
        <authorList>
            <person name="de Groot N.N."/>
        </authorList>
    </citation>
    <scope>NUCLEOTIDE SEQUENCE [LARGE SCALE GENOMIC DNA]</scope>
    <source>
        <strain evidence="4 5">DSM 6059</strain>
    </source>
</reference>
<keyword evidence="5" id="KW-1185">Reference proteome</keyword>
<dbReference type="PANTHER" id="PTHR42852:SF13">
    <property type="entry name" value="PROTEIN DIPZ"/>
    <property type="match status" value="1"/>
</dbReference>
<dbReference type="InterPro" id="IPR036249">
    <property type="entry name" value="Thioredoxin-like_sf"/>
</dbReference>
<dbReference type="InterPro" id="IPR013766">
    <property type="entry name" value="Thioredoxin_domain"/>
</dbReference>
<dbReference type="Gene3D" id="3.40.30.10">
    <property type="entry name" value="Glutaredoxin"/>
    <property type="match status" value="1"/>
</dbReference>
<accession>A0A1I1LWP2</accession>
<evidence type="ECO:0000259" key="3">
    <source>
        <dbReference type="PROSITE" id="PS51352"/>
    </source>
</evidence>
<dbReference type="InterPro" id="IPR017937">
    <property type="entry name" value="Thioredoxin_CS"/>
</dbReference>
<keyword evidence="1" id="KW-0676">Redox-active center</keyword>
<dbReference type="RefSeq" id="WP_091984082.1">
    <property type="nucleotide sequence ID" value="NZ_FOLO01000017.1"/>
</dbReference>
<evidence type="ECO:0000256" key="1">
    <source>
        <dbReference type="ARBA" id="ARBA00023284"/>
    </source>
</evidence>
<feature type="signal peptide" evidence="2">
    <location>
        <begin position="1"/>
        <end position="20"/>
    </location>
</feature>
<dbReference type="Proteomes" id="UP000198862">
    <property type="component" value="Unassembled WGS sequence"/>
</dbReference>
<feature type="domain" description="Thioredoxin" evidence="3">
    <location>
        <begin position="7"/>
        <end position="158"/>
    </location>
</feature>
<dbReference type="PROSITE" id="PS51352">
    <property type="entry name" value="THIOREDOXIN_2"/>
    <property type="match status" value="1"/>
</dbReference>
<dbReference type="GO" id="GO:0016853">
    <property type="term" value="F:isomerase activity"/>
    <property type="evidence" value="ECO:0007669"/>
    <property type="project" value="UniProtKB-KW"/>
</dbReference>
<protein>
    <submittedName>
        <fullName evidence="4">Thiol-disulfide isomerase or thioredoxin</fullName>
    </submittedName>
</protein>
<keyword evidence="4" id="KW-0413">Isomerase</keyword>
<sequence>MNKKYWLISLLLMVNFNTNALQRGDVISSQLSQQLQLDPNKITLVDFFASWCVSCRIELPEVDALSSQLSQQPKGKGVEFIGIQVDEDPKVAADFLKEMNLSFRVVDDQSQQVIGAFEPIGMPALYYIRNNKILGIRYGAIPHIGKVISNDLKQLGLK</sequence>
<dbReference type="AlphaFoldDB" id="A0A1I1LWP2"/>
<proteinExistence type="predicted"/>
<feature type="chain" id="PRO_5011727117" evidence="2">
    <location>
        <begin position="21"/>
        <end position="158"/>
    </location>
</feature>
<dbReference type="EMBL" id="FOLO01000017">
    <property type="protein sequence ID" value="SFC74743.1"/>
    <property type="molecule type" value="Genomic_DNA"/>
</dbReference>
<gene>
    <name evidence="4" type="ORF">SAMN02745724_02438</name>
</gene>
<name>A0A1I1LWP2_9GAMM</name>
<dbReference type="GO" id="GO:0015036">
    <property type="term" value="F:disulfide oxidoreductase activity"/>
    <property type="evidence" value="ECO:0007669"/>
    <property type="project" value="UniProtKB-ARBA"/>
</dbReference>
<evidence type="ECO:0000313" key="5">
    <source>
        <dbReference type="Proteomes" id="UP000198862"/>
    </source>
</evidence>
<dbReference type="STRING" id="1123010.SAMN02745724_02438"/>
<organism evidence="4 5">
    <name type="scientific">Pseudoalteromonas denitrificans DSM 6059</name>
    <dbReference type="NCBI Taxonomy" id="1123010"/>
    <lineage>
        <taxon>Bacteria</taxon>
        <taxon>Pseudomonadati</taxon>
        <taxon>Pseudomonadota</taxon>
        <taxon>Gammaproteobacteria</taxon>
        <taxon>Alteromonadales</taxon>
        <taxon>Pseudoalteromonadaceae</taxon>
        <taxon>Pseudoalteromonas</taxon>
    </lineage>
</organism>
<dbReference type="InterPro" id="IPR050553">
    <property type="entry name" value="Thioredoxin_ResA/DsbE_sf"/>
</dbReference>
<dbReference type="Pfam" id="PF13905">
    <property type="entry name" value="Thioredoxin_8"/>
    <property type="match status" value="1"/>
</dbReference>
<dbReference type="PANTHER" id="PTHR42852">
    <property type="entry name" value="THIOL:DISULFIDE INTERCHANGE PROTEIN DSBE"/>
    <property type="match status" value="1"/>
</dbReference>
<dbReference type="SUPFAM" id="SSF52833">
    <property type="entry name" value="Thioredoxin-like"/>
    <property type="match status" value="1"/>
</dbReference>
<dbReference type="OrthoDB" id="9796554at2"/>